<dbReference type="SMART" id="SM00382">
    <property type="entry name" value="AAA"/>
    <property type="match status" value="1"/>
</dbReference>
<gene>
    <name evidence="5" type="primary">cmpD</name>
    <name evidence="7" type="ORF">comes_18640</name>
    <name evidence="12" type="ORF">DW252_07090</name>
    <name evidence="11" type="ORF">DW656_14005</name>
    <name evidence="10" type="ORF">DWW65_08345</name>
    <name evidence="9" type="ORF">DWX03_03305</name>
    <name evidence="8" type="ORF">DXD67_04805</name>
    <name evidence="6" type="ORF">ERS852481_00357</name>
    <name evidence="5" type="ORF">ERS852574_01622</name>
</gene>
<feature type="domain" description="ABC transporter" evidence="4">
    <location>
        <begin position="5"/>
        <end position="236"/>
    </location>
</feature>
<dbReference type="InterPro" id="IPR050166">
    <property type="entry name" value="ABC_transporter_ATP-bind"/>
</dbReference>
<evidence type="ECO:0000313" key="19">
    <source>
        <dbReference type="Proteomes" id="UP000286595"/>
    </source>
</evidence>
<evidence type="ECO:0000313" key="7">
    <source>
        <dbReference type="EMBL" id="GLG87318.1"/>
    </source>
</evidence>
<dbReference type="PANTHER" id="PTHR42788:SF21">
    <property type="entry name" value="ABC TRANSPORTER ATP-BINDING PROTEIN"/>
    <property type="match status" value="1"/>
</dbReference>
<dbReference type="EMBL" id="BSCI01000010">
    <property type="protein sequence ID" value="GLG87318.1"/>
    <property type="molecule type" value="Genomic_DNA"/>
</dbReference>
<dbReference type="InterPro" id="IPR017871">
    <property type="entry name" value="ABC_transporter-like_CS"/>
</dbReference>
<evidence type="ECO:0000313" key="16">
    <source>
        <dbReference type="Proteomes" id="UP000283360"/>
    </source>
</evidence>
<dbReference type="Proteomes" id="UP000283360">
    <property type="component" value="Unassembled WGS sequence"/>
</dbReference>
<evidence type="ECO:0000313" key="8">
    <source>
        <dbReference type="EMBL" id="RGJ25065.1"/>
    </source>
</evidence>
<evidence type="ECO:0000313" key="13">
    <source>
        <dbReference type="Proteomes" id="UP000095362"/>
    </source>
</evidence>
<dbReference type="Proteomes" id="UP000284579">
    <property type="component" value="Unassembled WGS sequence"/>
</dbReference>
<dbReference type="PROSITE" id="PS50893">
    <property type="entry name" value="ABC_TRANSPORTER_2"/>
    <property type="match status" value="1"/>
</dbReference>
<keyword evidence="5" id="KW-0378">Hydrolase</keyword>
<evidence type="ECO:0000313" key="6">
    <source>
        <dbReference type="EMBL" id="CUN53898.1"/>
    </source>
</evidence>
<evidence type="ECO:0000256" key="3">
    <source>
        <dbReference type="ARBA" id="ARBA00022840"/>
    </source>
</evidence>
<dbReference type="Pfam" id="PF00005">
    <property type="entry name" value="ABC_tran"/>
    <property type="match status" value="1"/>
</dbReference>
<dbReference type="Proteomes" id="UP000285693">
    <property type="component" value="Unassembled WGS sequence"/>
</dbReference>
<name>A0A174B5Z9_9FIRM</name>
<keyword evidence="2" id="KW-0547">Nucleotide-binding</keyword>
<protein>
    <submittedName>
        <fullName evidence="7">ABC transporter ATP-binding protein</fullName>
    </submittedName>
    <submittedName>
        <fullName evidence="5">Bicarbonate transport ATP-binding protein CmpD</fullName>
        <ecNumber evidence="5">3.6.3.-</ecNumber>
    </submittedName>
</protein>
<reference evidence="7" key="4">
    <citation type="submission" date="2022-11" db="EMBL/GenBank/DDBJ databases">
        <title>Draft genome sequence of Coprococcus comes strain 31264.</title>
        <authorList>
            <person name="Hisatomi A."/>
            <person name="Ohkuma M."/>
            <person name="Sakamoto M."/>
        </authorList>
    </citation>
    <scope>NUCLEOTIDE SEQUENCE</scope>
    <source>
        <strain evidence="7">JCM 31264</strain>
    </source>
</reference>
<keyword evidence="16" id="KW-1185">Reference proteome</keyword>
<evidence type="ECO:0000313" key="5">
    <source>
        <dbReference type="EMBL" id="CUM92836.1"/>
    </source>
</evidence>
<evidence type="ECO:0000313" key="15">
    <source>
        <dbReference type="Proteomes" id="UP000260655"/>
    </source>
</evidence>
<dbReference type="Gene3D" id="3.40.50.300">
    <property type="entry name" value="P-loop containing nucleotide triphosphate hydrolases"/>
    <property type="match status" value="1"/>
</dbReference>
<dbReference type="InterPro" id="IPR003593">
    <property type="entry name" value="AAA+_ATPase"/>
</dbReference>
<proteinExistence type="predicted"/>
<dbReference type="EC" id="3.6.3.-" evidence="5"/>
<dbReference type="OrthoDB" id="9801958at2"/>
<dbReference type="PANTHER" id="PTHR42788">
    <property type="entry name" value="TAURINE IMPORT ATP-BINDING PROTEIN-RELATED"/>
    <property type="match status" value="1"/>
</dbReference>
<evidence type="ECO:0000256" key="2">
    <source>
        <dbReference type="ARBA" id="ARBA00022741"/>
    </source>
</evidence>
<dbReference type="EMBL" id="QRHO01000025">
    <property type="protein sequence ID" value="RHF81409.1"/>
    <property type="molecule type" value="Genomic_DNA"/>
</dbReference>
<dbReference type="InterPro" id="IPR027417">
    <property type="entry name" value="P-loop_NTPase"/>
</dbReference>
<evidence type="ECO:0000313" key="10">
    <source>
        <dbReference type="EMBL" id="RGU45540.1"/>
    </source>
</evidence>
<dbReference type="EMBL" id="QRIM01000006">
    <property type="protein sequence ID" value="RHG60919.1"/>
    <property type="molecule type" value="Genomic_DNA"/>
</dbReference>
<keyword evidence="1" id="KW-0813">Transport</keyword>
<evidence type="ECO:0000313" key="14">
    <source>
        <dbReference type="Proteomes" id="UP000095727"/>
    </source>
</evidence>
<evidence type="ECO:0000313" key="18">
    <source>
        <dbReference type="Proteomes" id="UP000285693"/>
    </source>
</evidence>
<reference evidence="7" key="3">
    <citation type="submission" date="2022-09" db="EMBL/GenBank/DDBJ databases">
        <title>Draft genome sequence of Coprococcus comes strain 31264.</title>
        <authorList>
            <person name="Atsushi H."/>
            <person name="Moriya O."/>
            <person name="Mitsuo S."/>
        </authorList>
    </citation>
    <scope>NUCLEOTIDE SEQUENCE</scope>
    <source>
        <strain evidence="7">JCM 31264</strain>
    </source>
</reference>
<dbReference type="AlphaFoldDB" id="A0A174B5Z9"/>
<reference evidence="13 14" key="1">
    <citation type="submission" date="2015-09" db="EMBL/GenBank/DDBJ databases">
        <authorList>
            <consortium name="Pathogen Informatics"/>
        </authorList>
    </citation>
    <scope>NUCLEOTIDE SEQUENCE [LARGE SCALE GENOMIC DNA]</scope>
    <source>
        <strain evidence="6 13">2789STDY5834866</strain>
        <strain evidence="5 14">2789STDY5834962</strain>
    </source>
</reference>
<dbReference type="CDD" id="cd03293">
    <property type="entry name" value="ABC_NrtD_SsuB_transporters"/>
    <property type="match status" value="1"/>
</dbReference>
<dbReference type="STRING" id="410072.ERS852525_00409"/>
<dbReference type="RefSeq" id="WP_055156588.1">
    <property type="nucleotide sequence ID" value="NZ_BSCI01000010.1"/>
</dbReference>
<dbReference type="GO" id="GO:0016887">
    <property type="term" value="F:ATP hydrolysis activity"/>
    <property type="evidence" value="ECO:0007669"/>
    <property type="project" value="InterPro"/>
</dbReference>
<evidence type="ECO:0000256" key="1">
    <source>
        <dbReference type="ARBA" id="ARBA00022448"/>
    </source>
</evidence>
<accession>A0A174B5Z9</accession>
<dbReference type="Proteomes" id="UP000095362">
    <property type="component" value="Unassembled WGS sequence"/>
</dbReference>
<organism evidence="5 14">
    <name type="scientific">Coprococcus comes</name>
    <dbReference type="NCBI Taxonomy" id="410072"/>
    <lineage>
        <taxon>Bacteria</taxon>
        <taxon>Bacillati</taxon>
        <taxon>Bacillota</taxon>
        <taxon>Clostridia</taxon>
        <taxon>Lachnospirales</taxon>
        <taxon>Lachnospiraceae</taxon>
        <taxon>Coprococcus</taxon>
    </lineage>
</organism>
<evidence type="ECO:0000313" key="12">
    <source>
        <dbReference type="EMBL" id="RHG60919.1"/>
    </source>
</evidence>
<evidence type="ECO:0000313" key="17">
    <source>
        <dbReference type="Proteomes" id="UP000284579"/>
    </source>
</evidence>
<dbReference type="PaxDb" id="410072-ERS852525_00409"/>
<sequence>MQYALELKNVHYAYHTLEGETYALKDITFSVREGEFIALVGPSGCGKSTLLHLIAGLLTPEKGLIKINGSYHPDNTSGIGYMLQKDELLEWRTIYQNVLLGLEIQHALTARSRALARALLTQYGLNAFANAKPSELSGGMRQRAALIRTLVLKPDIMLLDEPFSALDYQTRLNVSDDIGQIIKKEKKTAILVTHDLAEAVSLADRILVLTSRPATIGQTVNVSFSDPGLSPLARRNAPEFKTYFNLIWKELNPDE</sequence>
<dbReference type="Proteomes" id="UP000260655">
    <property type="component" value="Unassembled WGS sequence"/>
</dbReference>
<dbReference type="EMBL" id="QRXJ01000003">
    <property type="protein sequence ID" value="RGT92037.1"/>
    <property type="molecule type" value="Genomic_DNA"/>
</dbReference>
<reference evidence="15 16" key="2">
    <citation type="submission" date="2018-08" db="EMBL/GenBank/DDBJ databases">
        <title>A genome reference for cultivated species of the human gut microbiota.</title>
        <authorList>
            <person name="Zou Y."/>
            <person name="Xue W."/>
            <person name="Luo G."/>
        </authorList>
    </citation>
    <scope>NUCLEOTIDE SEQUENCE [LARGE SCALE GENOMIC DNA]</scope>
    <source>
        <strain evidence="10 18">AF16-31</strain>
        <strain evidence="9 16">AF18-12LB</strain>
        <strain evidence="12 19">AM22-12LB</strain>
        <strain evidence="11 17">AM23-3</strain>
        <strain evidence="8 15">TM07-19</strain>
    </source>
</reference>
<dbReference type="EMBL" id="QSOV01000003">
    <property type="protein sequence ID" value="RGJ25065.1"/>
    <property type="molecule type" value="Genomic_DNA"/>
</dbReference>
<dbReference type="EMBL" id="QRXY01000009">
    <property type="protein sequence ID" value="RGU45540.1"/>
    <property type="molecule type" value="Genomic_DNA"/>
</dbReference>
<evidence type="ECO:0000259" key="4">
    <source>
        <dbReference type="PROSITE" id="PS50893"/>
    </source>
</evidence>
<evidence type="ECO:0000313" key="9">
    <source>
        <dbReference type="EMBL" id="RGT92037.1"/>
    </source>
</evidence>
<keyword evidence="3 5" id="KW-0067">ATP-binding</keyword>
<evidence type="ECO:0000313" key="11">
    <source>
        <dbReference type="EMBL" id="RHF81409.1"/>
    </source>
</evidence>
<dbReference type="Proteomes" id="UP001145109">
    <property type="component" value="Unassembled WGS sequence"/>
</dbReference>
<dbReference type="Proteomes" id="UP000286595">
    <property type="component" value="Unassembled WGS sequence"/>
</dbReference>
<dbReference type="GO" id="GO:0005524">
    <property type="term" value="F:ATP binding"/>
    <property type="evidence" value="ECO:0007669"/>
    <property type="project" value="UniProtKB-KW"/>
</dbReference>
<dbReference type="Proteomes" id="UP000095727">
    <property type="component" value="Unassembled WGS sequence"/>
</dbReference>
<dbReference type="SUPFAM" id="SSF52540">
    <property type="entry name" value="P-loop containing nucleoside triphosphate hydrolases"/>
    <property type="match status" value="1"/>
</dbReference>
<dbReference type="InterPro" id="IPR003439">
    <property type="entry name" value="ABC_transporter-like_ATP-bd"/>
</dbReference>
<dbReference type="EMBL" id="CYXR01000010">
    <property type="protein sequence ID" value="CUM92836.1"/>
    <property type="molecule type" value="Genomic_DNA"/>
</dbReference>
<dbReference type="EMBL" id="CYZK01000002">
    <property type="protein sequence ID" value="CUN53898.1"/>
    <property type="molecule type" value="Genomic_DNA"/>
</dbReference>
<dbReference type="PROSITE" id="PS00211">
    <property type="entry name" value="ABC_TRANSPORTER_1"/>
    <property type="match status" value="1"/>
</dbReference>